<comment type="similarity">
    <text evidence="1">Belongs to the cation transport ATPase (P-type) (TC 3.A.3) family. Type IB subfamily.</text>
</comment>
<dbReference type="Gene3D" id="3.40.50.1000">
    <property type="entry name" value="HAD superfamily/HAD-like"/>
    <property type="match status" value="1"/>
</dbReference>
<evidence type="ECO:0000256" key="3">
    <source>
        <dbReference type="SAM" id="Phobius"/>
    </source>
</evidence>
<keyword evidence="3" id="KW-0472">Membrane</keyword>
<feature type="compositionally biased region" description="Acidic residues" evidence="2">
    <location>
        <begin position="429"/>
        <end position="438"/>
    </location>
</feature>
<feature type="transmembrane region" description="Helical" evidence="3">
    <location>
        <begin position="954"/>
        <end position="981"/>
    </location>
</feature>
<comment type="caution">
    <text evidence="4">The sequence shown here is derived from an EMBL/GenBank/DDBJ whole genome shotgun (WGS) entry which is preliminary data.</text>
</comment>
<evidence type="ECO:0000313" key="5">
    <source>
        <dbReference type="Proteomes" id="UP000823915"/>
    </source>
</evidence>
<feature type="transmembrane region" description="Helical" evidence="3">
    <location>
        <begin position="987"/>
        <end position="1004"/>
    </location>
</feature>
<evidence type="ECO:0000313" key="4">
    <source>
        <dbReference type="EMBL" id="HIY26156.1"/>
    </source>
</evidence>
<dbReference type="InterPro" id="IPR051014">
    <property type="entry name" value="Cation_Transport_ATPase_IB"/>
</dbReference>
<sequence>MAEHRDFTLEDILAEQRRAREEQEAPKEEAQAPAAPQEEPAEPQPQREPEPESEAEDLNAYAGAVELSQEPEEEAPGRKQKKKKKRGLFGRKKKTPDFDESEDVYYGIQLKPIDEYSQGYDGATGEFTPPEDSYKSLFDDSKKAIDDQVEQNFQKLQKERRRRVAQAVQNAGVDEEQIADEFGVVAPMPVTAFAADPYAKQHGIEVEGVGNQQALPEIQKAMLETSTDKTMEIKLNVMNDTVELQRVKDMPAVSEESVEKILSTAGEQRAQELEDIPQEVEAAQPVEEAPLLEQAPPAQAEAGDMEEISSGEPLPVPELQEVAQQARAAAAGKAQEPVSQDTAVVEEPTVVLNRPLGEIPQVASVFEYRSRSIPTHVIHTDVLQSALLSEEEELRQAAEGGKKGLLRRRVRNKKLEEPGEEAAPAADQDTGESIEDYTSPEDAKSISFELRGDMRELSMRMMITGVCTALLALVNLIFGGQFAAGGDAGQKPVVYVILSVILLGVAVGVCYRTIGNGLKALFAFNANSDSAAAVAAVAVGVQTLLSVFFPRELVDGELHLYGVLLAAILFVNSAGKLCMLRRIHSNFRFVTSREDKYSLRLYDDYNTSLKMAKDAVAEKPVIAYQCRAGFLKRFLELSYTPDPSESASQVLAPMGLIASLVLCIACLLITRSVPTALSAFAAACCACVAVANMAAVNLPISRLCKTARRAGAMVVGYEAVDRLGDVNAVLVDAEELFPRGTVVLGGIKTFGDRAGAEEAIMAASALMRETGGPLSGVFDQVISENEDALPQVEDFTYEDGGGIVGQVDGKTVYIGSRALLINHHIEVPAREEESQFTAGNKSVIYIAVGGSIAALLVLTYTADRRRKNELQRLEDSGVSILVRTTDPNVTGALVSRLFGIDAASVSVLEGQTAATAQQLLEGTVARADALAATKGRVESMMSVISACVAQKRTIGLVVAVQNAAVVLGFVLVAFLACFGGMSQLTSLVLFLFQAFWVLVVLLLPKLRK</sequence>
<dbReference type="InterPro" id="IPR023214">
    <property type="entry name" value="HAD_sf"/>
</dbReference>
<feature type="region of interest" description="Disordered" evidence="2">
    <location>
        <begin position="1"/>
        <end position="100"/>
    </location>
</feature>
<feature type="transmembrane region" description="Helical" evidence="3">
    <location>
        <begin position="461"/>
        <end position="480"/>
    </location>
</feature>
<keyword evidence="3" id="KW-0812">Transmembrane</keyword>
<dbReference type="GO" id="GO:0000166">
    <property type="term" value="F:nucleotide binding"/>
    <property type="evidence" value="ECO:0007669"/>
    <property type="project" value="InterPro"/>
</dbReference>
<accession>A0A9D2C0L6</accession>
<dbReference type="Proteomes" id="UP000823915">
    <property type="component" value="Unassembled WGS sequence"/>
</dbReference>
<feature type="region of interest" description="Disordered" evidence="2">
    <location>
        <begin position="409"/>
        <end position="438"/>
    </location>
</feature>
<dbReference type="AlphaFoldDB" id="A0A9D2C0L6"/>
<dbReference type="Gene3D" id="3.40.1110.10">
    <property type="entry name" value="Calcium-transporting ATPase, cytoplasmic domain N"/>
    <property type="match status" value="1"/>
</dbReference>
<dbReference type="GO" id="GO:0022857">
    <property type="term" value="F:transmembrane transporter activity"/>
    <property type="evidence" value="ECO:0007669"/>
    <property type="project" value="TreeGrafter"/>
</dbReference>
<name>A0A9D2C0L6_9FIRM</name>
<evidence type="ECO:0000256" key="1">
    <source>
        <dbReference type="ARBA" id="ARBA00006024"/>
    </source>
</evidence>
<feature type="region of interest" description="Disordered" evidence="2">
    <location>
        <begin position="286"/>
        <end position="312"/>
    </location>
</feature>
<feature type="compositionally biased region" description="Basic and acidic residues" evidence="2">
    <location>
        <begin position="1"/>
        <end position="30"/>
    </location>
</feature>
<dbReference type="SUPFAM" id="SSF81660">
    <property type="entry name" value="Metal cation-transporting ATPase, ATP-binding domain N"/>
    <property type="match status" value="1"/>
</dbReference>
<feature type="transmembrane region" description="Helical" evidence="3">
    <location>
        <begin position="650"/>
        <end position="670"/>
    </location>
</feature>
<feature type="transmembrane region" description="Helical" evidence="3">
    <location>
        <begin position="676"/>
        <end position="700"/>
    </location>
</feature>
<reference evidence="4" key="2">
    <citation type="submission" date="2021-04" db="EMBL/GenBank/DDBJ databases">
        <authorList>
            <person name="Gilroy R."/>
        </authorList>
    </citation>
    <scope>NUCLEOTIDE SEQUENCE</scope>
    <source>
        <strain evidence="4">1282</strain>
    </source>
</reference>
<gene>
    <name evidence="4" type="ORF">H9838_03175</name>
</gene>
<dbReference type="PANTHER" id="PTHR48085">
    <property type="entry name" value="CADMIUM/ZINC-TRANSPORTING ATPASE HMA2-RELATED"/>
    <property type="match status" value="1"/>
</dbReference>
<organism evidence="4 5">
    <name type="scientific">Candidatus Acutalibacter pullistercoris</name>
    <dbReference type="NCBI Taxonomy" id="2838418"/>
    <lineage>
        <taxon>Bacteria</taxon>
        <taxon>Bacillati</taxon>
        <taxon>Bacillota</taxon>
        <taxon>Clostridia</taxon>
        <taxon>Eubacteriales</taxon>
        <taxon>Acutalibacteraceae</taxon>
        <taxon>Acutalibacter</taxon>
    </lineage>
</organism>
<dbReference type="InterPro" id="IPR023299">
    <property type="entry name" value="ATPase_P-typ_cyto_dom_N"/>
</dbReference>
<dbReference type="GO" id="GO:0016020">
    <property type="term" value="C:membrane"/>
    <property type="evidence" value="ECO:0007669"/>
    <property type="project" value="TreeGrafter"/>
</dbReference>
<dbReference type="EMBL" id="DXDU01000051">
    <property type="protein sequence ID" value="HIY26156.1"/>
    <property type="molecule type" value="Genomic_DNA"/>
</dbReference>
<reference evidence="4" key="1">
    <citation type="journal article" date="2021" name="PeerJ">
        <title>Extensive microbial diversity within the chicken gut microbiome revealed by metagenomics and culture.</title>
        <authorList>
            <person name="Gilroy R."/>
            <person name="Ravi A."/>
            <person name="Getino M."/>
            <person name="Pursley I."/>
            <person name="Horton D.L."/>
            <person name="Alikhan N.F."/>
            <person name="Baker D."/>
            <person name="Gharbi K."/>
            <person name="Hall N."/>
            <person name="Watson M."/>
            <person name="Adriaenssens E.M."/>
            <person name="Foster-Nyarko E."/>
            <person name="Jarju S."/>
            <person name="Secka A."/>
            <person name="Antonio M."/>
            <person name="Oren A."/>
            <person name="Chaudhuri R.R."/>
            <person name="La Ragione R."/>
            <person name="Hildebrand F."/>
            <person name="Pallen M.J."/>
        </authorList>
    </citation>
    <scope>NUCLEOTIDE SEQUENCE</scope>
    <source>
        <strain evidence="4">1282</strain>
    </source>
</reference>
<protein>
    <submittedName>
        <fullName evidence="4">Uncharacterized protein</fullName>
    </submittedName>
</protein>
<feature type="compositionally biased region" description="Low complexity" evidence="2">
    <location>
        <begin position="286"/>
        <end position="302"/>
    </location>
</feature>
<feature type="region of interest" description="Disordered" evidence="2">
    <location>
        <begin position="116"/>
        <end position="137"/>
    </location>
</feature>
<feature type="transmembrane region" description="Helical" evidence="3">
    <location>
        <begin position="531"/>
        <end position="549"/>
    </location>
</feature>
<feature type="transmembrane region" description="Helical" evidence="3">
    <location>
        <begin position="492"/>
        <end position="511"/>
    </location>
</feature>
<feature type="transmembrane region" description="Helical" evidence="3">
    <location>
        <begin position="561"/>
        <end position="579"/>
    </location>
</feature>
<keyword evidence="3" id="KW-1133">Transmembrane helix</keyword>
<feature type="compositionally biased region" description="Basic residues" evidence="2">
    <location>
        <begin position="78"/>
        <end position="94"/>
    </location>
</feature>
<evidence type="ECO:0000256" key="2">
    <source>
        <dbReference type="SAM" id="MobiDB-lite"/>
    </source>
</evidence>
<proteinExistence type="inferred from homology"/>